<dbReference type="InterPro" id="IPR003599">
    <property type="entry name" value="Ig_sub"/>
</dbReference>
<keyword evidence="4" id="KW-1133">Transmembrane helix</keyword>
<feature type="transmembrane region" description="Helical" evidence="4">
    <location>
        <begin position="979"/>
        <end position="1003"/>
    </location>
</feature>
<protein>
    <submittedName>
        <fullName evidence="8">Neogenin-like</fullName>
    </submittedName>
</protein>
<reference evidence="8" key="1">
    <citation type="submission" date="2020-04" db="EMBL/GenBank/DDBJ databases">
        <authorList>
            <person name="Neveu A P."/>
        </authorList>
    </citation>
    <scope>NUCLEOTIDE SEQUENCE</scope>
    <source>
        <tissue evidence="8">Whole embryo</tissue>
    </source>
</reference>
<evidence type="ECO:0000256" key="5">
    <source>
        <dbReference type="SAM" id="SignalP"/>
    </source>
</evidence>
<dbReference type="EMBL" id="LR788434">
    <property type="protein sequence ID" value="CAB3264296.1"/>
    <property type="molecule type" value="mRNA"/>
</dbReference>
<feature type="domain" description="Ig-like" evidence="6">
    <location>
        <begin position="340"/>
        <end position="438"/>
    </location>
</feature>
<dbReference type="InterPro" id="IPR036179">
    <property type="entry name" value="Ig-like_dom_sf"/>
</dbReference>
<dbReference type="GO" id="GO:0098609">
    <property type="term" value="P:cell-cell adhesion"/>
    <property type="evidence" value="ECO:0007669"/>
    <property type="project" value="TreeGrafter"/>
</dbReference>
<evidence type="ECO:0000259" key="6">
    <source>
        <dbReference type="PROSITE" id="PS50835"/>
    </source>
</evidence>
<evidence type="ECO:0000313" key="8">
    <source>
        <dbReference type="EMBL" id="CAB3264296.1"/>
    </source>
</evidence>
<evidence type="ECO:0000256" key="2">
    <source>
        <dbReference type="ARBA" id="ARBA00023157"/>
    </source>
</evidence>
<keyword evidence="1" id="KW-0677">Repeat</keyword>
<keyword evidence="5" id="KW-0732">Signal</keyword>
<dbReference type="InterPro" id="IPR007110">
    <property type="entry name" value="Ig-like_dom"/>
</dbReference>
<feature type="signal peptide" evidence="5">
    <location>
        <begin position="1"/>
        <end position="23"/>
    </location>
</feature>
<evidence type="ECO:0000259" key="7">
    <source>
        <dbReference type="PROSITE" id="PS50853"/>
    </source>
</evidence>
<dbReference type="SUPFAM" id="SSF48726">
    <property type="entry name" value="Immunoglobulin"/>
    <property type="match status" value="3"/>
</dbReference>
<feature type="domain" description="Fibronectin type-III" evidence="7">
    <location>
        <begin position="549"/>
        <end position="657"/>
    </location>
</feature>
<evidence type="ECO:0000256" key="1">
    <source>
        <dbReference type="ARBA" id="ARBA00022737"/>
    </source>
</evidence>
<keyword evidence="3" id="KW-0393">Immunoglobulin domain</keyword>
<feature type="chain" id="PRO_5026243445" evidence="5">
    <location>
        <begin position="24"/>
        <end position="1204"/>
    </location>
</feature>
<dbReference type="SMART" id="SM00408">
    <property type="entry name" value="IGc2"/>
    <property type="match status" value="3"/>
</dbReference>
<dbReference type="SUPFAM" id="SSF49265">
    <property type="entry name" value="Fibronectin type III"/>
    <property type="match status" value="3"/>
</dbReference>
<feature type="domain" description="Fibronectin type-III" evidence="7">
    <location>
        <begin position="445"/>
        <end position="543"/>
    </location>
</feature>
<proteinExistence type="evidence at transcript level"/>
<dbReference type="InterPro" id="IPR003961">
    <property type="entry name" value="FN3_dom"/>
</dbReference>
<dbReference type="Gene3D" id="2.60.40.10">
    <property type="entry name" value="Immunoglobulins"/>
    <property type="match status" value="8"/>
</dbReference>
<keyword evidence="4" id="KW-0472">Membrane</keyword>
<dbReference type="SMART" id="SM00409">
    <property type="entry name" value="IG"/>
    <property type="match status" value="4"/>
</dbReference>
<sequence>MTSRVRLKFVCFIFLQLFPLCFGNNEDEKVIPLPLFKFVDEPQPTVWVRRGGTVLLPCSGFSADAATVEVQWHRNNIPLSSAKPLSDNVGSLNHKISPDLNNETSIPHNQRRFERFSQQNNGSLLIHSVFTSGFYQCFISSGQQRLASQRCTLNLYGPPTDSVPVNQHSASDGDCVRFYFYPTPPAYAWHKNKHNLPQDKRYLLLPGVLQILNVTSSDSGLYSYRVSPDSAALKQVYLNVERKIGTRDFTWVNVTDEVEVEEGSELILECLASNSHLITYQWLDNNNSPFCNMSVGCRMENGNLRMVNTTLDHNGVYTCIATSNGNSHTRKTHVIVYKKPSISVDPSHYSWRTPSNIEIIQCDVKAFPSPTQVFWMKNGKRVAFSGEEDFNPRLFAAKKFWEVVLEAKHVKPEFRGLYQCVAENKYGYSISTVNVTLTKYDFLPPVKNVTASNVTANSVLVSFLSTEERHLILWTSDRTTETGEAVLKNDLLVCPLTGETSPNHCKRNVTGLEAFTNYTFWVQSVTKIPSIEAGPIFVRTAECVPGTYATKREGVVVLGPTDLVVSWEPITGAKSCGRIIFYKVEYFALGVAGEAKSTTVQVTDEMRSSKYLFAQLRSLKPDTEYHFSILPATRLGCFQGKNGGDTGTREAIKTPATPQQPQCDPISQHFSVQAEFENISSGNLLVKWGIPHSSPVARFKLLVHNYEKDLILEKFVGAASENFSIPSLSRSVMYKVTLQSFHSTNATCLNVSTAIFPGAHCDVSAPKMSVMRVGMNEIEVGWEYNPEWYPDQPINYYQVRYSSQSEGVKYINSTDNKVEIVGLQPDTLYDVSTRVVFREIVAGRKSSPFSTSSLRVWTLPVILEPPHVLYVTKGNQTIQFSWTKPNQTEKILHYMLQYNCSYDGQLVASNTENVPAEQKDNFFLSVPCMWFDGECVVEVAAVNRRGPGKFKQKTFPLNKFCSRTVISSTTAPPSDNSTVVAIIVGVLISMLFLLLIGLLLMCFCREDMFEWLKCIWCKESATSLRHCNAHHPNSRSSNHYNPDVQVGVDTTLLSTPHTNGFIANGHAHPQRNGVSKHIPSYEMKTHTKPLSSNGVNNTHWGINSTRLFFNKNLKPGNNSAAQANRNNCLPPHTSIPIPKHSKLMRQTSRELSVSDTSPGLDDDVDLTFPTTTSLFSEIESLMKQKSFSGNLASSNSGDEMTNFD</sequence>
<keyword evidence="4" id="KW-0812">Transmembrane</keyword>
<dbReference type="SMART" id="SM00060">
    <property type="entry name" value="FN3"/>
    <property type="match status" value="4"/>
</dbReference>
<dbReference type="InterPro" id="IPR003598">
    <property type="entry name" value="Ig_sub2"/>
</dbReference>
<dbReference type="PANTHER" id="PTHR44170">
    <property type="entry name" value="PROTEIN SIDEKICK"/>
    <property type="match status" value="1"/>
</dbReference>
<keyword evidence="2" id="KW-1015">Disulfide bond</keyword>
<dbReference type="PROSITE" id="PS50853">
    <property type="entry name" value="FN3"/>
    <property type="match status" value="3"/>
</dbReference>
<dbReference type="CDD" id="cd00063">
    <property type="entry name" value="FN3"/>
    <property type="match status" value="3"/>
</dbReference>
<dbReference type="Pfam" id="PF13927">
    <property type="entry name" value="Ig_3"/>
    <property type="match status" value="2"/>
</dbReference>
<dbReference type="GO" id="GO:0016020">
    <property type="term" value="C:membrane"/>
    <property type="evidence" value="ECO:0007669"/>
    <property type="project" value="UniProtKB-SubCell"/>
</dbReference>
<dbReference type="InterPro" id="IPR036116">
    <property type="entry name" value="FN3_sf"/>
</dbReference>
<organism evidence="8">
    <name type="scientific">Phallusia mammillata</name>
    <dbReference type="NCBI Taxonomy" id="59560"/>
    <lineage>
        <taxon>Eukaryota</taxon>
        <taxon>Metazoa</taxon>
        <taxon>Chordata</taxon>
        <taxon>Tunicata</taxon>
        <taxon>Ascidiacea</taxon>
        <taxon>Phlebobranchia</taxon>
        <taxon>Ascidiidae</taxon>
        <taxon>Phallusia</taxon>
    </lineage>
</organism>
<dbReference type="InterPro" id="IPR013783">
    <property type="entry name" value="Ig-like_fold"/>
</dbReference>
<dbReference type="AlphaFoldDB" id="A0A6F9DMT0"/>
<feature type="domain" description="Fibronectin type-III" evidence="7">
    <location>
        <begin position="762"/>
        <end position="861"/>
    </location>
</feature>
<name>A0A6F9DMT0_9ASCI</name>
<dbReference type="Pfam" id="PF00041">
    <property type="entry name" value="fn3"/>
    <property type="match status" value="1"/>
</dbReference>
<feature type="domain" description="Ig-like" evidence="6">
    <location>
        <begin position="34"/>
        <end position="154"/>
    </location>
</feature>
<dbReference type="PANTHER" id="PTHR44170:SF6">
    <property type="entry name" value="CONTACTIN"/>
    <property type="match status" value="1"/>
</dbReference>
<accession>A0A6F9DMT0</accession>
<feature type="domain" description="Ig-like" evidence="6">
    <location>
        <begin position="228"/>
        <end position="335"/>
    </location>
</feature>
<gene>
    <name evidence="8" type="primary">Neo1-001</name>
</gene>
<dbReference type="CDD" id="cd00096">
    <property type="entry name" value="Ig"/>
    <property type="match status" value="1"/>
</dbReference>
<evidence type="ECO:0000256" key="3">
    <source>
        <dbReference type="ARBA" id="ARBA00023319"/>
    </source>
</evidence>
<evidence type="ECO:0000256" key="4">
    <source>
        <dbReference type="SAM" id="Phobius"/>
    </source>
</evidence>
<dbReference type="PROSITE" id="PS50835">
    <property type="entry name" value="IG_LIKE"/>
    <property type="match status" value="3"/>
</dbReference>